<evidence type="ECO:0000313" key="3">
    <source>
        <dbReference type="Proteomes" id="UP001419268"/>
    </source>
</evidence>
<gene>
    <name evidence="2" type="ORF">Scep_009894</name>
</gene>
<evidence type="ECO:0000313" key="2">
    <source>
        <dbReference type="EMBL" id="KAK9140213.1"/>
    </source>
</evidence>
<protein>
    <submittedName>
        <fullName evidence="2">Uncharacterized protein</fullName>
    </submittedName>
</protein>
<proteinExistence type="predicted"/>
<dbReference type="Proteomes" id="UP001419268">
    <property type="component" value="Unassembled WGS sequence"/>
</dbReference>
<evidence type="ECO:0000256" key="1">
    <source>
        <dbReference type="SAM" id="MobiDB-lite"/>
    </source>
</evidence>
<comment type="caution">
    <text evidence="2">The sequence shown here is derived from an EMBL/GenBank/DDBJ whole genome shotgun (WGS) entry which is preliminary data.</text>
</comment>
<name>A0AAP0PCW1_9MAGN</name>
<reference evidence="2 3" key="1">
    <citation type="submission" date="2024-01" db="EMBL/GenBank/DDBJ databases">
        <title>Genome assemblies of Stephania.</title>
        <authorList>
            <person name="Yang L."/>
        </authorList>
    </citation>
    <scope>NUCLEOTIDE SEQUENCE [LARGE SCALE GENOMIC DNA]</scope>
    <source>
        <strain evidence="2">JXDWG</strain>
        <tissue evidence="2">Leaf</tissue>
    </source>
</reference>
<dbReference type="EMBL" id="JBBNAG010000004">
    <property type="protein sequence ID" value="KAK9140213.1"/>
    <property type="molecule type" value="Genomic_DNA"/>
</dbReference>
<organism evidence="2 3">
    <name type="scientific">Stephania cephalantha</name>
    <dbReference type="NCBI Taxonomy" id="152367"/>
    <lineage>
        <taxon>Eukaryota</taxon>
        <taxon>Viridiplantae</taxon>
        <taxon>Streptophyta</taxon>
        <taxon>Embryophyta</taxon>
        <taxon>Tracheophyta</taxon>
        <taxon>Spermatophyta</taxon>
        <taxon>Magnoliopsida</taxon>
        <taxon>Ranunculales</taxon>
        <taxon>Menispermaceae</taxon>
        <taxon>Menispermoideae</taxon>
        <taxon>Cissampelideae</taxon>
        <taxon>Stephania</taxon>
    </lineage>
</organism>
<feature type="region of interest" description="Disordered" evidence="1">
    <location>
        <begin position="1"/>
        <end position="37"/>
    </location>
</feature>
<accession>A0AAP0PCW1</accession>
<dbReference type="AlphaFoldDB" id="A0AAP0PCW1"/>
<feature type="compositionally biased region" description="Low complexity" evidence="1">
    <location>
        <begin position="1"/>
        <end position="24"/>
    </location>
</feature>
<sequence>MRSAPAAAPRDPAAQRLRGTAAAAGERRRAGEDCAAATTSTATRWRVVDRSDARFRRRRDGGDVYFTKPSCDLNDLN</sequence>
<keyword evidence="3" id="KW-1185">Reference proteome</keyword>